<proteinExistence type="predicted"/>
<evidence type="ECO:0000259" key="1">
    <source>
        <dbReference type="PROSITE" id="PS51459"/>
    </source>
</evidence>
<feature type="domain" description="Fido" evidence="1">
    <location>
        <begin position="4"/>
        <end position="121"/>
    </location>
</feature>
<dbReference type="PANTHER" id="PTHR39426:SF1">
    <property type="entry name" value="HOMOLOGY TO DEATH-ON-CURING PROTEIN OF PHAGE P1"/>
    <property type="match status" value="1"/>
</dbReference>
<organism evidence="2">
    <name type="scientific">Thermodesulfobacterium geofontis</name>
    <dbReference type="NCBI Taxonomy" id="1295609"/>
    <lineage>
        <taxon>Bacteria</taxon>
        <taxon>Pseudomonadati</taxon>
        <taxon>Thermodesulfobacteriota</taxon>
        <taxon>Thermodesulfobacteria</taxon>
        <taxon>Thermodesulfobacteriales</taxon>
        <taxon>Thermodesulfobacteriaceae</taxon>
        <taxon>Thermodesulfobacterium</taxon>
    </lineage>
</organism>
<dbReference type="GO" id="GO:0016301">
    <property type="term" value="F:kinase activity"/>
    <property type="evidence" value="ECO:0007669"/>
    <property type="project" value="InterPro"/>
</dbReference>
<accession>A0A7V5XF32</accession>
<name>A0A7V5XF32_9BACT</name>
<gene>
    <name evidence="2" type="ORF">ENM15_00330</name>
</gene>
<dbReference type="SUPFAM" id="SSF140931">
    <property type="entry name" value="Fic-like"/>
    <property type="match status" value="1"/>
</dbReference>
<evidence type="ECO:0000313" key="2">
    <source>
        <dbReference type="EMBL" id="HHQ15267.1"/>
    </source>
</evidence>
<dbReference type="AlphaFoldDB" id="A0A7V5XF32"/>
<dbReference type="Pfam" id="PF02661">
    <property type="entry name" value="Fic"/>
    <property type="match status" value="1"/>
</dbReference>
<reference evidence="2" key="1">
    <citation type="journal article" date="2020" name="mSystems">
        <title>Genome- and Community-Level Interaction Insights into Carbon Utilization and Element Cycling Functions of Hydrothermarchaeota in Hydrothermal Sediment.</title>
        <authorList>
            <person name="Zhou Z."/>
            <person name="Liu Y."/>
            <person name="Xu W."/>
            <person name="Pan J."/>
            <person name="Luo Z.H."/>
            <person name="Li M."/>
        </authorList>
    </citation>
    <scope>NUCLEOTIDE SEQUENCE [LARGE SCALE GENOMIC DNA]</scope>
    <source>
        <strain evidence="2">SpSt-106</strain>
    </source>
</reference>
<sequence>MNFITLEEILLIHEKVVLETGGIFGILNFEAIKSSLERPFSSFEGKEFYPDLWHKVAVLIHSIISYHPFIDGNKRTALVAGDVCLRLNGYRIRPSEEVEKFFWEIARGEKSIDDIAKWLQENSEPWEERTK</sequence>
<dbReference type="EMBL" id="DRWR01000010">
    <property type="protein sequence ID" value="HHQ15267.1"/>
    <property type="molecule type" value="Genomic_DNA"/>
</dbReference>
<dbReference type="InterPro" id="IPR006440">
    <property type="entry name" value="Doc"/>
</dbReference>
<dbReference type="Gene3D" id="1.20.120.1870">
    <property type="entry name" value="Fic/DOC protein, Fido domain"/>
    <property type="match status" value="1"/>
</dbReference>
<dbReference type="InterPro" id="IPR036597">
    <property type="entry name" value="Fido-like_dom_sf"/>
</dbReference>
<dbReference type="InterPro" id="IPR053737">
    <property type="entry name" value="Type_II_TA_Toxin"/>
</dbReference>
<protein>
    <submittedName>
        <fullName evidence="2">Type II toxin-antitoxin system death-on-curing family toxin</fullName>
    </submittedName>
</protein>
<dbReference type="NCBIfam" id="TIGR01550">
    <property type="entry name" value="DOC_P1"/>
    <property type="match status" value="1"/>
</dbReference>
<comment type="caution">
    <text evidence="2">The sequence shown here is derived from an EMBL/GenBank/DDBJ whole genome shotgun (WGS) entry which is preliminary data.</text>
</comment>
<dbReference type="PROSITE" id="PS51459">
    <property type="entry name" value="FIDO"/>
    <property type="match status" value="1"/>
</dbReference>
<dbReference type="PANTHER" id="PTHR39426">
    <property type="entry name" value="HOMOLOGY TO DEATH-ON-CURING PROTEIN OF PHAGE P1"/>
    <property type="match status" value="1"/>
</dbReference>
<dbReference type="InterPro" id="IPR003812">
    <property type="entry name" value="Fido"/>
</dbReference>